<gene>
    <name evidence="2" type="ORF">C7435_1382</name>
</gene>
<accession>A0A495DD15</accession>
<sequence>MSYRRREPTDTLAFDLPHRRPSFLLNTPALISHFMFRYDDADIAAAGDKSGDGSSNAAPDVTERINAFLGSVPHVDDKPHPRFTRDYAECARAARKSASHYGSKVFHNRTLSCIGVQGDGCAYDFLVDLHSEYFSISIRAYPAINAADDIGADRYDAKAPADDANDADAVQRPAYLHDVLTIIEDIYKKEHGGELEQRWLALRNAADLAERNDQGFDEQHTDADIETIFVSFWASFFDDKGFLNPIKFFASVPGITHAATFKGFVLRDQPLEMQKQSYHQKRRRNVLDRNVIASDVQVSVSDDPDSRHKIQFFDEINADGYLDEVPHKRAASWLAKFINRRAILFSRILGFRLGNDWIQDYRGGGAVLCQMLDGLALYGSAMGNRDAAGAPYGSKEVRYFVVYAGPSRNQLGRLVRRIHLCGESRIQGGLDYETIREMDRRIQQLQTEIQGAGSDVPQADRARFLSEFGEISNSVEIGLSKRIEKSLYYKENLEERMRELRVRAYEGWQPYTEFISRYVAPQFHSIASVKNAYDELEKSIRRLIAQSTVVEMRDQAGAIEGVMKSIAALQEHQTKITDDMFNLATTQRVLAEQDEKIRRNGNKIQFVGGLLAPLVAGATMQQIYTPVVAVFGGGENGVGVAVFIAILTTVLAMFGAIIWNTRRQPK</sequence>
<dbReference type="InterPro" id="IPR021830">
    <property type="entry name" value="DUF3422"/>
</dbReference>
<proteinExistence type="predicted"/>
<name>A0A495DD15_9PROT</name>
<reference evidence="2 3" key="1">
    <citation type="submission" date="2018-10" db="EMBL/GenBank/DDBJ databases">
        <title>Genomic Encyclopedia of Type Strains, Phase IV (KMG-IV): sequencing the most valuable type-strain genomes for metagenomic binning, comparative biology and taxonomic classification.</title>
        <authorList>
            <person name="Goeker M."/>
        </authorList>
    </citation>
    <scope>NUCLEOTIDE SEQUENCE [LARGE SCALE GENOMIC DNA]</scope>
    <source>
        <strain evidence="2 3">DSM 4734</strain>
    </source>
</reference>
<evidence type="ECO:0000313" key="2">
    <source>
        <dbReference type="EMBL" id="RKR00182.1"/>
    </source>
</evidence>
<feature type="transmembrane region" description="Helical" evidence="1">
    <location>
        <begin position="606"/>
        <end position="624"/>
    </location>
</feature>
<comment type="caution">
    <text evidence="2">The sequence shown here is derived from an EMBL/GenBank/DDBJ whole genome shotgun (WGS) entry which is preliminary data.</text>
</comment>
<keyword evidence="1" id="KW-1133">Transmembrane helix</keyword>
<organism evidence="2 3">
    <name type="scientific">Maricaulis maris</name>
    <dbReference type="NCBI Taxonomy" id="74318"/>
    <lineage>
        <taxon>Bacteria</taxon>
        <taxon>Pseudomonadati</taxon>
        <taxon>Pseudomonadota</taxon>
        <taxon>Alphaproteobacteria</taxon>
        <taxon>Maricaulales</taxon>
        <taxon>Maricaulaceae</taxon>
        <taxon>Maricaulis</taxon>
    </lineage>
</organism>
<dbReference type="AlphaFoldDB" id="A0A495DD15"/>
<dbReference type="Proteomes" id="UP000273675">
    <property type="component" value="Unassembled WGS sequence"/>
</dbReference>
<keyword evidence="1" id="KW-0812">Transmembrane</keyword>
<dbReference type="EMBL" id="RBIM01000003">
    <property type="protein sequence ID" value="RKR00182.1"/>
    <property type="molecule type" value="Genomic_DNA"/>
</dbReference>
<keyword evidence="1" id="KW-0472">Membrane</keyword>
<evidence type="ECO:0000313" key="3">
    <source>
        <dbReference type="Proteomes" id="UP000273675"/>
    </source>
</evidence>
<feature type="transmembrane region" description="Helical" evidence="1">
    <location>
        <begin position="636"/>
        <end position="659"/>
    </location>
</feature>
<dbReference type="Pfam" id="PF11902">
    <property type="entry name" value="DUF3422"/>
    <property type="match status" value="1"/>
</dbReference>
<evidence type="ECO:0000256" key="1">
    <source>
        <dbReference type="SAM" id="Phobius"/>
    </source>
</evidence>
<protein>
    <submittedName>
        <fullName evidence="2">Uncharacterized protein DUF3422</fullName>
    </submittedName>
</protein>